<dbReference type="SUPFAM" id="SSF46894">
    <property type="entry name" value="C-terminal effector domain of the bipartite response regulators"/>
    <property type="match status" value="1"/>
</dbReference>
<reference evidence="5 6" key="1">
    <citation type="submission" date="2021-01" db="EMBL/GenBank/DDBJ databases">
        <title>Whole genome shotgun sequence of Planobispora longispora NBRC 13918.</title>
        <authorList>
            <person name="Komaki H."/>
            <person name="Tamura T."/>
        </authorList>
    </citation>
    <scope>NUCLEOTIDE SEQUENCE [LARGE SCALE GENOMIC DNA]</scope>
    <source>
        <strain evidence="5 6">NBRC 13918</strain>
    </source>
</reference>
<feature type="domain" description="HTH luxR-type" evidence="3">
    <location>
        <begin position="134"/>
        <end position="199"/>
    </location>
</feature>
<evidence type="ECO:0000256" key="1">
    <source>
        <dbReference type="ARBA" id="ARBA00023125"/>
    </source>
</evidence>
<evidence type="ECO:0000259" key="3">
    <source>
        <dbReference type="PROSITE" id="PS50043"/>
    </source>
</evidence>
<proteinExistence type="predicted"/>
<dbReference type="Pfam" id="PF00196">
    <property type="entry name" value="GerE"/>
    <property type="match status" value="1"/>
</dbReference>
<dbReference type="InterPro" id="IPR016032">
    <property type="entry name" value="Sig_transdc_resp-reg_C-effctor"/>
</dbReference>
<dbReference type="InterPro" id="IPR036388">
    <property type="entry name" value="WH-like_DNA-bd_sf"/>
</dbReference>
<dbReference type="SMART" id="SM00448">
    <property type="entry name" value="REC"/>
    <property type="match status" value="1"/>
</dbReference>
<dbReference type="PROSITE" id="PS50110">
    <property type="entry name" value="RESPONSE_REGULATORY"/>
    <property type="match status" value="1"/>
</dbReference>
<feature type="modified residue" description="4-aspartylphosphate" evidence="2">
    <location>
        <position position="54"/>
    </location>
</feature>
<sequence>MIKVLLAEDQRILLEALAALLDLEEDLTVVARVSHGDGILPAALEHTPDVAVLDVDLPGVDGITAAAELAERLPACRTVILTGLSRPGHLRRALGAGVAGFLPKDSDPAQLAAAIRDVVAGERVVDPRLAVAALDAPDNPLTARETEVLRLIASGAGPAQVAAELFLSHGTVRNYLASAVSKLNARNRMDAVRIATEAGWL</sequence>
<evidence type="ECO:0000259" key="4">
    <source>
        <dbReference type="PROSITE" id="PS50110"/>
    </source>
</evidence>
<dbReference type="InterPro" id="IPR001789">
    <property type="entry name" value="Sig_transdc_resp-reg_receiver"/>
</dbReference>
<keyword evidence="1 5" id="KW-0238">DNA-binding</keyword>
<comment type="caution">
    <text evidence="5">The sequence shown here is derived from an EMBL/GenBank/DDBJ whole genome shotgun (WGS) entry which is preliminary data.</text>
</comment>
<dbReference type="SUPFAM" id="SSF52172">
    <property type="entry name" value="CheY-like"/>
    <property type="match status" value="1"/>
</dbReference>
<evidence type="ECO:0000313" key="6">
    <source>
        <dbReference type="Proteomes" id="UP000616724"/>
    </source>
</evidence>
<dbReference type="Gene3D" id="3.40.50.2300">
    <property type="match status" value="1"/>
</dbReference>
<dbReference type="PRINTS" id="PR00038">
    <property type="entry name" value="HTHLUXR"/>
</dbReference>
<dbReference type="InterPro" id="IPR011006">
    <property type="entry name" value="CheY-like_superfamily"/>
</dbReference>
<dbReference type="GO" id="GO:0006355">
    <property type="term" value="P:regulation of DNA-templated transcription"/>
    <property type="evidence" value="ECO:0007669"/>
    <property type="project" value="InterPro"/>
</dbReference>
<dbReference type="PANTHER" id="PTHR43214">
    <property type="entry name" value="TWO-COMPONENT RESPONSE REGULATOR"/>
    <property type="match status" value="1"/>
</dbReference>
<accession>A0A8J3RKT7</accession>
<evidence type="ECO:0000313" key="5">
    <source>
        <dbReference type="EMBL" id="GIH76495.1"/>
    </source>
</evidence>
<dbReference type="RefSeq" id="WP_203891101.1">
    <property type="nucleotide sequence ID" value="NZ_BOOH01000021.1"/>
</dbReference>
<gene>
    <name evidence="5" type="primary">desR_2</name>
    <name evidence="5" type="ORF">Plo01_29240</name>
</gene>
<keyword evidence="2" id="KW-0597">Phosphoprotein</keyword>
<dbReference type="InterPro" id="IPR039420">
    <property type="entry name" value="WalR-like"/>
</dbReference>
<protein>
    <submittedName>
        <fullName evidence="5">DNA-binding response regulator</fullName>
    </submittedName>
</protein>
<dbReference type="PANTHER" id="PTHR43214:SF42">
    <property type="entry name" value="TRANSCRIPTIONAL REGULATORY PROTEIN DESR"/>
    <property type="match status" value="1"/>
</dbReference>
<dbReference type="EMBL" id="BOOH01000021">
    <property type="protein sequence ID" value="GIH76495.1"/>
    <property type="molecule type" value="Genomic_DNA"/>
</dbReference>
<dbReference type="AlphaFoldDB" id="A0A8J3RKT7"/>
<organism evidence="5 6">
    <name type="scientific">Planobispora longispora</name>
    <dbReference type="NCBI Taxonomy" id="28887"/>
    <lineage>
        <taxon>Bacteria</taxon>
        <taxon>Bacillati</taxon>
        <taxon>Actinomycetota</taxon>
        <taxon>Actinomycetes</taxon>
        <taxon>Streptosporangiales</taxon>
        <taxon>Streptosporangiaceae</taxon>
        <taxon>Planobispora</taxon>
    </lineage>
</organism>
<dbReference type="GO" id="GO:0000160">
    <property type="term" value="P:phosphorelay signal transduction system"/>
    <property type="evidence" value="ECO:0007669"/>
    <property type="project" value="InterPro"/>
</dbReference>
<dbReference type="CDD" id="cd06170">
    <property type="entry name" value="LuxR_C_like"/>
    <property type="match status" value="1"/>
</dbReference>
<dbReference type="SMART" id="SM00421">
    <property type="entry name" value="HTH_LUXR"/>
    <property type="match status" value="1"/>
</dbReference>
<dbReference type="Proteomes" id="UP000616724">
    <property type="component" value="Unassembled WGS sequence"/>
</dbReference>
<dbReference type="Pfam" id="PF00072">
    <property type="entry name" value="Response_reg"/>
    <property type="match status" value="1"/>
</dbReference>
<evidence type="ECO:0000256" key="2">
    <source>
        <dbReference type="PROSITE-ProRule" id="PRU00169"/>
    </source>
</evidence>
<dbReference type="Gene3D" id="1.10.10.10">
    <property type="entry name" value="Winged helix-like DNA-binding domain superfamily/Winged helix DNA-binding domain"/>
    <property type="match status" value="1"/>
</dbReference>
<dbReference type="GO" id="GO:0003677">
    <property type="term" value="F:DNA binding"/>
    <property type="evidence" value="ECO:0007669"/>
    <property type="project" value="UniProtKB-KW"/>
</dbReference>
<feature type="domain" description="Response regulatory" evidence="4">
    <location>
        <begin position="3"/>
        <end position="119"/>
    </location>
</feature>
<dbReference type="InterPro" id="IPR000792">
    <property type="entry name" value="Tscrpt_reg_LuxR_C"/>
</dbReference>
<dbReference type="PROSITE" id="PS50043">
    <property type="entry name" value="HTH_LUXR_2"/>
    <property type="match status" value="1"/>
</dbReference>
<name>A0A8J3RKT7_9ACTN</name>
<keyword evidence="6" id="KW-1185">Reference proteome</keyword>